<dbReference type="Proteomes" id="UP000076770">
    <property type="component" value="Chromosome i"/>
</dbReference>
<gene>
    <name evidence="1" type="ORF">SSOP1_2842</name>
</gene>
<dbReference type="EMBL" id="LT549890">
    <property type="protein sequence ID" value="SAI86396.1"/>
    <property type="molecule type" value="Genomic_DNA"/>
</dbReference>
<name>A0A157T587_SACSO</name>
<reference evidence="2" key="1">
    <citation type="submission" date="2016-04" db="EMBL/GenBank/DDBJ databases">
        <authorList>
            <person name="Shah S.A."/>
            <person name="Garrett R.A."/>
        </authorList>
    </citation>
    <scope>NUCLEOTIDE SEQUENCE [LARGE SCALE GENOMIC DNA]</scope>
    <source>
        <strain evidence="2">ATCC 35091 / DSM 1616 / JCM 8930 / NBRC 15331 / P1</strain>
    </source>
</reference>
<dbReference type="PANTHER" id="PTHR33252:SF2">
    <property type="entry name" value="TRANSPOSASE IS4-LIKE DOMAIN-CONTAINING PROTEIN"/>
    <property type="match status" value="1"/>
</dbReference>
<organism evidence="1 2">
    <name type="scientific">Saccharolobus solfataricus</name>
    <name type="common">Sulfolobus solfataricus</name>
    <dbReference type="NCBI Taxonomy" id="2287"/>
    <lineage>
        <taxon>Archaea</taxon>
        <taxon>Thermoproteota</taxon>
        <taxon>Thermoprotei</taxon>
        <taxon>Sulfolobales</taxon>
        <taxon>Sulfolobaceae</taxon>
        <taxon>Saccharolobus</taxon>
    </lineage>
</organism>
<dbReference type="PANTHER" id="PTHR33252">
    <property type="entry name" value="THIRD ORF IN TRANSPOSON ISC1160"/>
    <property type="match status" value="1"/>
</dbReference>
<proteinExistence type="predicted"/>
<evidence type="ECO:0000313" key="1">
    <source>
        <dbReference type="EMBL" id="SAI86396.1"/>
    </source>
</evidence>
<protein>
    <submittedName>
        <fullName evidence="1">ORF2 in transposon ISC1225</fullName>
    </submittedName>
</protein>
<accession>A0A157T587</accession>
<sequence>MGFKVRLVTLDTGFYTVEVLKFISQFKYVIGVPVEDVKAFSNKSFGRILSIVSATIATRTLSIRVIGEGHVTS</sequence>
<dbReference type="PATRIC" id="fig|2287.9.peg.2981"/>
<evidence type="ECO:0000313" key="2">
    <source>
        <dbReference type="Proteomes" id="UP000076770"/>
    </source>
</evidence>
<dbReference type="AlphaFoldDB" id="A0A157T587"/>